<evidence type="ECO:0000256" key="5">
    <source>
        <dbReference type="ARBA" id="ARBA00022833"/>
    </source>
</evidence>
<evidence type="ECO:0000256" key="4">
    <source>
        <dbReference type="ARBA" id="ARBA00022771"/>
    </source>
</evidence>
<feature type="repeat" description="WD" evidence="6">
    <location>
        <begin position="317"/>
        <end position="339"/>
    </location>
</feature>
<dbReference type="Proteomes" id="UP000193067">
    <property type="component" value="Unassembled WGS sequence"/>
</dbReference>
<feature type="compositionally biased region" description="Acidic residues" evidence="7">
    <location>
        <begin position="867"/>
        <end position="882"/>
    </location>
</feature>
<evidence type="ECO:0000256" key="7">
    <source>
        <dbReference type="SAM" id="MobiDB-lite"/>
    </source>
</evidence>
<dbReference type="GO" id="GO:0008270">
    <property type="term" value="F:zinc ion binding"/>
    <property type="evidence" value="ECO:0007669"/>
    <property type="project" value="UniProtKB-KW"/>
</dbReference>
<dbReference type="PROSITE" id="PS50082">
    <property type="entry name" value="WD_REPEATS_2"/>
    <property type="match status" value="2"/>
</dbReference>
<feature type="region of interest" description="Disordered" evidence="7">
    <location>
        <begin position="526"/>
        <end position="560"/>
    </location>
</feature>
<feature type="compositionally biased region" description="Polar residues" evidence="7">
    <location>
        <begin position="950"/>
        <end position="964"/>
    </location>
</feature>
<feature type="compositionally biased region" description="Basic and acidic residues" evidence="7">
    <location>
        <begin position="969"/>
        <end position="978"/>
    </location>
</feature>
<dbReference type="STRING" id="1353009.A0A1Y2IHN8"/>
<dbReference type="InterPro" id="IPR036322">
    <property type="entry name" value="WD40_repeat_dom_sf"/>
</dbReference>
<proteinExistence type="predicted"/>
<feature type="compositionally biased region" description="Basic and acidic residues" evidence="7">
    <location>
        <begin position="532"/>
        <end position="548"/>
    </location>
</feature>
<keyword evidence="2" id="KW-0479">Metal-binding</keyword>
<feature type="compositionally biased region" description="Basic residues" evidence="7">
    <location>
        <begin position="905"/>
        <end position="918"/>
    </location>
</feature>
<dbReference type="OrthoDB" id="60955at2759"/>
<feature type="region of interest" description="Disordered" evidence="7">
    <location>
        <begin position="630"/>
        <end position="719"/>
    </location>
</feature>
<feature type="compositionally biased region" description="Basic and acidic residues" evidence="7">
    <location>
        <begin position="422"/>
        <end position="437"/>
    </location>
</feature>
<evidence type="ECO:0000256" key="6">
    <source>
        <dbReference type="PROSITE-ProRule" id="PRU00221"/>
    </source>
</evidence>
<feature type="compositionally biased region" description="Polar residues" evidence="7">
    <location>
        <begin position="703"/>
        <end position="714"/>
    </location>
</feature>
<dbReference type="GO" id="GO:0005829">
    <property type="term" value="C:cytosol"/>
    <property type="evidence" value="ECO:0007669"/>
    <property type="project" value="TreeGrafter"/>
</dbReference>
<dbReference type="InterPro" id="IPR015943">
    <property type="entry name" value="WD40/YVTN_repeat-like_dom_sf"/>
</dbReference>
<keyword evidence="3" id="KW-0677">Repeat</keyword>
<keyword evidence="5" id="KW-0862">Zinc</keyword>
<dbReference type="InterPro" id="IPR037590">
    <property type="entry name" value="WDR24"/>
</dbReference>
<gene>
    <name evidence="8" type="ORF">PYCCODRAFT_1414786</name>
</gene>
<organism evidence="8 9">
    <name type="scientific">Trametes coccinea (strain BRFM310)</name>
    <name type="common">Pycnoporus coccineus</name>
    <dbReference type="NCBI Taxonomy" id="1353009"/>
    <lineage>
        <taxon>Eukaryota</taxon>
        <taxon>Fungi</taxon>
        <taxon>Dikarya</taxon>
        <taxon>Basidiomycota</taxon>
        <taxon>Agaricomycotina</taxon>
        <taxon>Agaricomycetes</taxon>
        <taxon>Polyporales</taxon>
        <taxon>Polyporaceae</taxon>
        <taxon>Trametes</taxon>
    </lineage>
</organism>
<dbReference type="PROSITE" id="PS50294">
    <property type="entry name" value="WD_REPEATS_REGION"/>
    <property type="match status" value="1"/>
</dbReference>
<feature type="compositionally biased region" description="Low complexity" evidence="7">
    <location>
        <begin position="637"/>
        <end position="646"/>
    </location>
</feature>
<dbReference type="SUPFAM" id="SSF50978">
    <property type="entry name" value="WD40 repeat-like"/>
    <property type="match status" value="2"/>
</dbReference>
<accession>A0A1Y2IHN8</accession>
<dbReference type="PANTHER" id="PTHR46200:SF1">
    <property type="entry name" value="GATOR COMPLEX PROTEIN WDR24"/>
    <property type="match status" value="1"/>
</dbReference>
<evidence type="ECO:0000313" key="9">
    <source>
        <dbReference type="Proteomes" id="UP000193067"/>
    </source>
</evidence>
<dbReference type="EMBL" id="KZ084121">
    <property type="protein sequence ID" value="OSD00134.1"/>
    <property type="molecule type" value="Genomic_DNA"/>
</dbReference>
<dbReference type="Pfam" id="PF00400">
    <property type="entry name" value="WD40"/>
    <property type="match status" value="1"/>
</dbReference>
<dbReference type="PANTHER" id="PTHR46200">
    <property type="entry name" value="GATOR COMPLEX PROTEIN WDR24"/>
    <property type="match status" value="1"/>
</dbReference>
<feature type="compositionally biased region" description="Polar residues" evidence="7">
    <location>
        <begin position="757"/>
        <end position="771"/>
    </location>
</feature>
<dbReference type="Gene3D" id="2.130.10.10">
    <property type="entry name" value="YVTN repeat-like/Quinoprotein amine dehydrogenase"/>
    <property type="match status" value="1"/>
</dbReference>
<evidence type="ECO:0000256" key="1">
    <source>
        <dbReference type="ARBA" id="ARBA00022574"/>
    </source>
</evidence>
<feature type="region of interest" description="Disordered" evidence="7">
    <location>
        <begin position="410"/>
        <end position="437"/>
    </location>
</feature>
<dbReference type="PROSITE" id="PS00678">
    <property type="entry name" value="WD_REPEATS_1"/>
    <property type="match status" value="2"/>
</dbReference>
<dbReference type="InterPro" id="IPR001680">
    <property type="entry name" value="WD40_rpt"/>
</dbReference>
<feature type="region of interest" description="Disordered" evidence="7">
    <location>
        <begin position="31"/>
        <end position="59"/>
    </location>
</feature>
<feature type="region of interest" description="Disordered" evidence="7">
    <location>
        <begin position="731"/>
        <end position="1000"/>
    </location>
</feature>
<evidence type="ECO:0000256" key="2">
    <source>
        <dbReference type="ARBA" id="ARBA00022723"/>
    </source>
</evidence>
<reference evidence="8 9" key="1">
    <citation type="journal article" date="2015" name="Biotechnol. Biofuels">
        <title>Enhanced degradation of softwood versus hardwood by the white-rot fungus Pycnoporus coccineus.</title>
        <authorList>
            <person name="Couturier M."/>
            <person name="Navarro D."/>
            <person name="Chevret D."/>
            <person name="Henrissat B."/>
            <person name="Piumi F."/>
            <person name="Ruiz-Duenas F.J."/>
            <person name="Martinez A.T."/>
            <person name="Grigoriev I.V."/>
            <person name="Riley R."/>
            <person name="Lipzen A."/>
            <person name="Berrin J.G."/>
            <person name="Master E.R."/>
            <person name="Rosso M.N."/>
        </authorList>
    </citation>
    <scope>NUCLEOTIDE SEQUENCE [LARGE SCALE GENOMIC DNA]</scope>
    <source>
        <strain evidence="8 9">BRFM310</strain>
    </source>
</reference>
<dbReference type="GO" id="GO:0061700">
    <property type="term" value="C:GATOR2 complex"/>
    <property type="evidence" value="ECO:0007669"/>
    <property type="project" value="TreeGrafter"/>
</dbReference>
<feature type="region of interest" description="Disordered" evidence="7">
    <location>
        <begin position="1218"/>
        <end position="1269"/>
    </location>
</feature>
<feature type="repeat" description="WD" evidence="6">
    <location>
        <begin position="162"/>
        <end position="204"/>
    </location>
</feature>
<feature type="region of interest" description="Disordered" evidence="7">
    <location>
        <begin position="81"/>
        <end position="103"/>
    </location>
</feature>
<keyword evidence="1 6" id="KW-0853">WD repeat</keyword>
<feature type="compositionally biased region" description="Basic and acidic residues" evidence="7">
    <location>
        <begin position="802"/>
        <end position="813"/>
    </location>
</feature>
<keyword evidence="4" id="KW-0863">Zinc-finger</keyword>
<dbReference type="GO" id="GO:1904263">
    <property type="term" value="P:positive regulation of TORC1 signaling"/>
    <property type="evidence" value="ECO:0007669"/>
    <property type="project" value="TreeGrafter"/>
</dbReference>
<dbReference type="GO" id="GO:0016239">
    <property type="term" value="P:positive regulation of macroautophagy"/>
    <property type="evidence" value="ECO:0007669"/>
    <property type="project" value="TreeGrafter"/>
</dbReference>
<keyword evidence="9" id="KW-1185">Reference proteome</keyword>
<dbReference type="GO" id="GO:0005774">
    <property type="term" value="C:vacuolar membrane"/>
    <property type="evidence" value="ECO:0007669"/>
    <property type="project" value="TreeGrafter"/>
</dbReference>
<feature type="compositionally biased region" description="Acidic residues" evidence="7">
    <location>
        <begin position="850"/>
        <end position="859"/>
    </location>
</feature>
<dbReference type="SMART" id="SM00320">
    <property type="entry name" value="WD40"/>
    <property type="match status" value="4"/>
</dbReference>
<sequence>MLSSTGANRRQSVTNTAPPLFNLTLPEVYSDSREHGYRGPTRHVRLPRATTNGGGSIAKSEDGVRCVVAGRESLRILRMSEVGPSGSSTPTEHKSVTGRGGHRIEASRNLWEGSGLKVDSSSTDVAWCHGSFNTKILTSARNGELIMWDLNKNGPSKYERRTRDHARSIHVLQYSPILQCYCMTGSADGDLRIWDIRDMTKSIMRIHHPSAVRAVAFSPVSSQSRHVVAALDNGSIYRWDLNMGQRGQLDRIPVAHSGPVLSLDWVPPSTPSPSLLSATRQPSSSTWYGGAIDEILPSTPVAGASTNDNESSGPGWIISGGMDRTVKVWDLTQPSTRSHTAHRPAYTLHTSFPVRRVLWRPGYECELAVVSNADFGTGTDFGHTSLSGGPSSASIGLSSGLSTALSSPRLSSAHLSGTESPRTPEERSSSVSRRETSDPVEIWDVRRGYIAKWVVNGSAVEGGVTDIDFGDSHALWALHSSGTFSQLDLRQCRKPLDAIPRSAISWNTTGSIAFVTDRPKRWEIPYDDIDPEMNKDKPPVKGLGDRPFRPATQNVGAFAPDGAPEDLEMIEKLARGYIYEGKEKRLLCAYNAEIAANAGAYDAAQTWNLLESLLTDLNLPPIPPLSPLPLNNPPLPHSSSAPAAIPTVHTVNSPPAPPQRSMTVDASLYPKQKDNSPGSHSKYSDEKYTRRSNSGHRSPRKITPTSSTASSPRKASTGLPSVPAALFARRESATAAAQPPTRPRLPSSFRRPSFSTQSILSGHSESPSDNLRASLRHVGEGALDDSDSSESGSNEDATEGVDDPKGASDHEGDSTAPSASSRATSATYLHRTTTAHPSPLSRVAGKQTWTEDEKDDEDSPSPGSTSESEDGGTYYEDEDDESGGERRLASMPASTSTSRRPSLARTKRRSSTRSKTRSRSSTVASLAVSPAPRTPFSGSRRVARQESRSSIRTVTVESTPSGTLSRADGALRRDETVRDLSGGRAGSLKGSQTLSRPKSEAFSHDFALDQDQGGNGFGVRMSLGETGAQTPLSTTRTCSDQTKAVIREAEEKLRELAWETVRERFEQYADEGDVIMCAMLSLVVPEELKISRQRVTRFVEAYIDILNRLRLHTCAAYMRKFVPLDDVKATTSLQTAIYTSCGKCRKPFVLPTGPMVRAGRPSGSYAYCTSCKANVVKCSICHLPVRSLLYQCSICLHGGHQECYRAYYYSRKPPEEIAPPPLPPSLRVGRTPERELGRGRALSKTGSTVAGDTESEDGGSAQGDGDGTTGSYSSAKGVLVSSTKVLLGHPCAAGCGHMCWAASDKSDAVL</sequence>
<evidence type="ECO:0000313" key="8">
    <source>
        <dbReference type="EMBL" id="OSD00134.1"/>
    </source>
</evidence>
<evidence type="ECO:0000256" key="3">
    <source>
        <dbReference type="ARBA" id="ARBA00022737"/>
    </source>
</evidence>
<feature type="region of interest" description="Disordered" evidence="7">
    <location>
        <begin position="1017"/>
        <end position="1039"/>
    </location>
</feature>
<feature type="compositionally biased region" description="Low complexity" evidence="7">
    <location>
        <begin position="733"/>
        <end position="756"/>
    </location>
</feature>
<protein>
    <submittedName>
        <fullName evidence="8">Uncharacterized protein</fullName>
    </submittedName>
</protein>
<feature type="compositionally biased region" description="Polar residues" evidence="7">
    <location>
        <begin position="1027"/>
        <end position="1039"/>
    </location>
</feature>
<dbReference type="InterPro" id="IPR019775">
    <property type="entry name" value="WD40_repeat_CS"/>
</dbReference>
<name>A0A1Y2IHN8_TRAC3</name>
<feature type="compositionally biased region" description="Low complexity" evidence="7">
    <location>
        <begin position="814"/>
        <end position="827"/>
    </location>
</feature>